<comment type="caution">
    <text evidence="2">The sequence shown here is derived from an EMBL/GenBank/DDBJ whole genome shotgun (WGS) entry which is preliminary data.</text>
</comment>
<evidence type="ECO:0000313" key="3">
    <source>
        <dbReference type="Proteomes" id="UP000468531"/>
    </source>
</evidence>
<evidence type="ECO:0000313" key="2">
    <source>
        <dbReference type="EMBL" id="NEV02711.1"/>
    </source>
</evidence>
<accession>A0A6P1BYE0</accession>
<name>A0A6P1BYE0_9BRAD</name>
<keyword evidence="1" id="KW-0472">Membrane</keyword>
<evidence type="ECO:0000256" key="1">
    <source>
        <dbReference type="SAM" id="Phobius"/>
    </source>
</evidence>
<sequence>MNESEPIFDFDPDFCRKIAGWGAVICLAWLGIAICILALVHPGSQCPAWTIFAKNGQATSLWVIVGLFTGFPTIWICFIVFRWKGFTRMIYDSGADNYKRFLASKGLDYQNQPASYIFPLNSVFVVVIGLLCLFCSMPLWVMILPCF</sequence>
<keyword evidence="1" id="KW-1133">Transmembrane helix</keyword>
<keyword evidence="3" id="KW-1185">Reference proteome</keyword>
<feature type="transmembrane region" description="Helical" evidence="1">
    <location>
        <begin position="18"/>
        <end position="40"/>
    </location>
</feature>
<dbReference type="AlphaFoldDB" id="A0A6P1BYE0"/>
<dbReference type="EMBL" id="VKHP01000412">
    <property type="protein sequence ID" value="NEV02711.1"/>
    <property type="molecule type" value="Genomic_DNA"/>
</dbReference>
<reference evidence="2 3" key="1">
    <citation type="journal article" date="2020" name="Arch. Microbiol.">
        <title>Bradyrhizobium uaiense sp. nov., a new highly efficient cowpea symbiont.</title>
        <authorList>
            <person name="Cabral Michel D."/>
            <person name="Azarias Guimaraes A."/>
            <person name="Martins da Costa E."/>
            <person name="Soares de Carvalho T."/>
            <person name="Balsanelli E."/>
            <person name="Willems A."/>
            <person name="Maltempi de Souza E."/>
            <person name="de Souza Moreira F.M."/>
        </authorList>
    </citation>
    <scope>NUCLEOTIDE SEQUENCE [LARGE SCALE GENOMIC DNA]</scope>
    <source>
        <strain evidence="2 3">UFLA 03-164</strain>
    </source>
</reference>
<feature type="transmembrane region" description="Helical" evidence="1">
    <location>
        <begin position="123"/>
        <end position="144"/>
    </location>
</feature>
<dbReference type="RefSeq" id="WP_163163050.1">
    <property type="nucleotide sequence ID" value="NZ_VKHP01000412.1"/>
</dbReference>
<proteinExistence type="predicted"/>
<gene>
    <name evidence="2" type="ORF">FNJ47_45320</name>
</gene>
<dbReference type="Proteomes" id="UP000468531">
    <property type="component" value="Unassembled WGS sequence"/>
</dbReference>
<feature type="transmembrane region" description="Helical" evidence="1">
    <location>
        <begin position="61"/>
        <end position="81"/>
    </location>
</feature>
<keyword evidence="1" id="KW-0812">Transmembrane</keyword>
<protein>
    <submittedName>
        <fullName evidence="2">Uncharacterized protein</fullName>
    </submittedName>
</protein>
<organism evidence="2 3">
    <name type="scientific">Bradyrhizobium uaiense</name>
    <dbReference type="NCBI Taxonomy" id="2594946"/>
    <lineage>
        <taxon>Bacteria</taxon>
        <taxon>Pseudomonadati</taxon>
        <taxon>Pseudomonadota</taxon>
        <taxon>Alphaproteobacteria</taxon>
        <taxon>Hyphomicrobiales</taxon>
        <taxon>Nitrobacteraceae</taxon>
        <taxon>Bradyrhizobium</taxon>
    </lineage>
</organism>